<dbReference type="EMBL" id="WJBU01000006">
    <property type="protein sequence ID" value="MRD47119.1"/>
    <property type="molecule type" value="Genomic_DNA"/>
</dbReference>
<gene>
    <name evidence="1" type="ORF">GHT07_07500</name>
</gene>
<accession>A0A844B641</accession>
<sequence length="290" mass="33437">MNYCSRIARIIGLLALATLLAGCSAIKLAYNNLDDIAYWWMDSYVDFNDEQSPRVRADLARIHRWHRQQELPQLASLLKSIEQLTPADISASQVCAFEPRVRERVAAVTSYGEPQVVSLALSLAPEQLAHLERKFDRTNSDYSKEWLRIDATSMRDKRFEKMLERAEMVYGSLDDRQKAVLRAEIDRSVFDPRRAFDEQRRRQQDLLLALRQIQSQRMDATQASTVLRAYLQRSQESPDPAYRAVQLALIQETCGMTATLHNSTTAAQRDIAIRRLRAWQRDLKELNGKP</sequence>
<dbReference type="OrthoDB" id="5767052at2"/>
<keyword evidence="2" id="KW-1185">Reference proteome</keyword>
<dbReference type="PROSITE" id="PS51257">
    <property type="entry name" value="PROKAR_LIPOPROTEIN"/>
    <property type="match status" value="1"/>
</dbReference>
<proteinExistence type="predicted"/>
<dbReference type="AlphaFoldDB" id="A0A844B641"/>
<reference evidence="1 2" key="1">
    <citation type="submission" date="2019-11" db="EMBL/GenBank/DDBJ databases">
        <title>Caenimonas koreensis gen. nov., sp. nov., isolated from activated sludge.</title>
        <authorList>
            <person name="Seung H.R."/>
        </authorList>
    </citation>
    <scope>NUCLEOTIDE SEQUENCE [LARGE SCALE GENOMIC DNA]</scope>
    <source>
        <strain evidence="1 2">EMB320</strain>
    </source>
</reference>
<dbReference type="Proteomes" id="UP000487350">
    <property type="component" value="Unassembled WGS sequence"/>
</dbReference>
<dbReference type="PIRSF" id="PIRSF028200">
    <property type="entry name" value="UCP028200"/>
    <property type="match status" value="1"/>
</dbReference>
<name>A0A844B641_9BURK</name>
<dbReference type="InterPro" id="IPR016875">
    <property type="entry name" value="UCP028200"/>
</dbReference>
<protein>
    <recommendedName>
        <fullName evidence="3">Lipoprotein</fullName>
    </recommendedName>
</protein>
<evidence type="ECO:0000313" key="1">
    <source>
        <dbReference type="EMBL" id="MRD47119.1"/>
    </source>
</evidence>
<dbReference type="Pfam" id="PF19795">
    <property type="entry name" value="DUF6279"/>
    <property type="match status" value="1"/>
</dbReference>
<organism evidence="1 2">
    <name type="scientific">Caenimonas koreensis DSM 17982</name>
    <dbReference type="NCBI Taxonomy" id="1121255"/>
    <lineage>
        <taxon>Bacteria</taxon>
        <taxon>Pseudomonadati</taxon>
        <taxon>Pseudomonadota</taxon>
        <taxon>Betaproteobacteria</taxon>
        <taxon>Burkholderiales</taxon>
        <taxon>Comamonadaceae</taxon>
        <taxon>Caenimonas</taxon>
    </lineage>
</organism>
<evidence type="ECO:0008006" key="3">
    <source>
        <dbReference type="Google" id="ProtNLM"/>
    </source>
</evidence>
<comment type="caution">
    <text evidence="1">The sequence shown here is derived from an EMBL/GenBank/DDBJ whole genome shotgun (WGS) entry which is preliminary data.</text>
</comment>
<evidence type="ECO:0000313" key="2">
    <source>
        <dbReference type="Proteomes" id="UP000487350"/>
    </source>
</evidence>